<dbReference type="KEGG" id="tot:TOT_040000531"/>
<keyword evidence="3" id="KW-1185">Reference proteome</keyword>
<dbReference type="EMBL" id="AP011949">
    <property type="protein sequence ID" value="BAM42161.1"/>
    <property type="molecule type" value="Genomic_DNA"/>
</dbReference>
<dbReference type="Proteomes" id="UP000003786">
    <property type="component" value="Chromosome 4"/>
</dbReference>
<feature type="compositionally biased region" description="Basic and acidic residues" evidence="1">
    <location>
        <begin position="606"/>
        <end position="616"/>
    </location>
</feature>
<feature type="compositionally biased region" description="Basic and acidic residues" evidence="1">
    <location>
        <begin position="627"/>
        <end position="657"/>
    </location>
</feature>
<dbReference type="AlphaFoldDB" id="J4C4G8"/>
<feature type="region of interest" description="Disordered" evidence="1">
    <location>
        <begin position="363"/>
        <end position="417"/>
    </location>
</feature>
<gene>
    <name evidence="2" type="ORF">TOT_040000531</name>
</gene>
<feature type="compositionally biased region" description="Basic and acidic residues" evidence="1">
    <location>
        <begin position="521"/>
        <end position="539"/>
    </location>
</feature>
<feature type="compositionally biased region" description="Basic residues" evidence="1">
    <location>
        <begin position="686"/>
        <end position="699"/>
    </location>
</feature>
<feature type="compositionally biased region" description="Basic and acidic residues" evidence="1">
    <location>
        <begin position="559"/>
        <end position="570"/>
    </location>
</feature>
<evidence type="ECO:0000313" key="3">
    <source>
        <dbReference type="Proteomes" id="UP000003786"/>
    </source>
</evidence>
<feature type="compositionally biased region" description="Basic and acidic residues" evidence="1">
    <location>
        <begin position="443"/>
        <end position="502"/>
    </location>
</feature>
<feature type="compositionally biased region" description="Basic and acidic residues" evidence="1">
    <location>
        <begin position="398"/>
        <end position="410"/>
    </location>
</feature>
<protein>
    <submittedName>
        <fullName evidence="2">Uncharacterized protein</fullName>
    </submittedName>
</protein>
<dbReference type="VEuPathDB" id="PiroplasmaDB:TOT_040000531"/>
<accession>J4C4G8</accession>
<reference evidence="2 3" key="1">
    <citation type="journal article" date="2012" name="MBio">
        <title>Comparative genome analysis of three eukaryotic parasites with differing abilities to transform leukocytes reveals key mediators of Theileria-induced leukocyte transformation.</title>
        <authorList>
            <person name="Hayashida K."/>
            <person name="Hara Y."/>
            <person name="Abe T."/>
            <person name="Yamasaki C."/>
            <person name="Toyoda A."/>
            <person name="Kosuge T."/>
            <person name="Suzuki Y."/>
            <person name="Sato Y."/>
            <person name="Kawashima S."/>
            <person name="Katayama T."/>
            <person name="Wakaguri H."/>
            <person name="Inoue N."/>
            <person name="Homma K."/>
            <person name="Tada-Umezaki M."/>
            <person name="Yagi Y."/>
            <person name="Fujii Y."/>
            <person name="Habara T."/>
            <person name="Kanehisa M."/>
            <person name="Watanabe H."/>
            <person name="Ito K."/>
            <person name="Gojobori T."/>
            <person name="Sugawara H."/>
            <person name="Imanishi T."/>
            <person name="Weir W."/>
            <person name="Gardner M."/>
            <person name="Pain A."/>
            <person name="Shiels B."/>
            <person name="Hattori M."/>
            <person name="Nene V."/>
            <person name="Sugimoto C."/>
        </authorList>
    </citation>
    <scope>NUCLEOTIDE SEQUENCE [LARGE SCALE GENOMIC DNA]</scope>
    <source>
        <strain evidence="2 3">Shintoku</strain>
    </source>
</reference>
<organism evidence="2 3">
    <name type="scientific">Theileria orientalis strain Shintoku</name>
    <dbReference type="NCBI Taxonomy" id="869250"/>
    <lineage>
        <taxon>Eukaryota</taxon>
        <taxon>Sar</taxon>
        <taxon>Alveolata</taxon>
        <taxon>Apicomplexa</taxon>
        <taxon>Aconoidasida</taxon>
        <taxon>Piroplasmida</taxon>
        <taxon>Theileriidae</taxon>
        <taxon>Theileria</taxon>
    </lineage>
</organism>
<dbReference type="GeneID" id="20716587"/>
<evidence type="ECO:0000256" key="1">
    <source>
        <dbReference type="SAM" id="MobiDB-lite"/>
    </source>
</evidence>
<dbReference type="eggNOG" id="ENOG502TN22">
    <property type="taxonomic scope" value="Eukaryota"/>
</dbReference>
<dbReference type="OrthoDB" id="10406914at2759"/>
<name>J4C4G8_THEOR</name>
<evidence type="ECO:0000313" key="2">
    <source>
        <dbReference type="EMBL" id="BAM42161.1"/>
    </source>
</evidence>
<dbReference type="RefSeq" id="XP_009692462.1">
    <property type="nucleotide sequence ID" value="XM_009694167.1"/>
</dbReference>
<feature type="region of interest" description="Disordered" evidence="1">
    <location>
        <begin position="199"/>
        <end position="236"/>
    </location>
</feature>
<feature type="region of interest" description="Disordered" evidence="1">
    <location>
        <begin position="443"/>
        <end position="703"/>
    </location>
</feature>
<sequence>MGHNPTLQVNRISKCQKMEMAMESIRRTQKLGEKPWIKYSKVPSKVFDKEKVNVFMKLCLATKKSVTPRNSTTRQAPLENVNYNKQLEELDILVDIIKKTGNVGRSEDHRPLVHVPLPREFYELKPLVPFKSIAKKPKKRSPGSLHDVAQDLGSRYIFTDMSTGQVYGESKRLHTDLGPSAKAYTQDYLKLVTRKREETRVDKSTSISSRQKDRLDKSTSISSRPRERFDKSTSISSRVGTKVDKSTLTRAVSLNIPEKEESGDDGDTVAIKYDLRSEDTVVVLTPQRVLEKVEKVNLQSERGILREMSTISSNPFENHLSTYPSFDSVQLAEVQPNAVDAADLYLIDNSWAVLGPVTEQLKGTGHVKDKRPSRKEKERETVEPPTQGHQVEVLVEQTKTESKSGGHTEKNVASLNRYDDEVETKRYNTVEDESVEAIPHELLEIKPENKESASKVEYKEEHESKTAVNDVEKHETKSRDEAGSEEREFDEHEVDESKESKAKVTYVDEVPELNLESTKFYNEKHLEEEGRKEVDKQDGDLEPQDQLNKTESEVFDVMESDHRQIGDKVAESVQDSVDRQPLLQHEQFEDRQTSLQEHLTEQSVTKSDEQPGEKLAQEPVTKLDQQTSEKSDEQSVTKLDEQSVTKLDEQSVTKLDEQPGAQESEQQEGVQSDELPELPLAIADRPRRRRARSHKRSKKSLPGVQLSDYKGFYVVHATNDWSLS</sequence>
<feature type="compositionally biased region" description="Polar residues" evidence="1">
    <location>
        <begin position="593"/>
        <end position="605"/>
    </location>
</feature>
<feature type="compositionally biased region" description="Polar residues" evidence="1">
    <location>
        <begin position="661"/>
        <end position="670"/>
    </location>
</feature>
<proteinExistence type="predicted"/>